<dbReference type="EMBL" id="QGDL01000002">
    <property type="protein sequence ID" value="PWJ31444.1"/>
    <property type="molecule type" value="Genomic_DNA"/>
</dbReference>
<name>A0A2Y9B9V3_9FIRM</name>
<dbReference type="Proteomes" id="UP000245845">
    <property type="component" value="Unassembled WGS sequence"/>
</dbReference>
<reference evidence="1 2" key="1">
    <citation type="submission" date="2018-05" db="EMBL/GenBank/DDBJ databases">
        <title>The Hungate 1000. A catalogue of reference genomes from the rumen microbiome.</title>
        <authorList>
            <person name="Kelly W."/>
        </authorList>
    </citation>
    <scope>NUCLEOTIDE SEQUENCE [LARGE SCALE GENOMIC DNA]</scope>
    <source>
        <strain evidence="1 2">NLAE-zl-C242</strain>
    </source>
</reference>
<keyword evidence="2" id="KW-1185">Reference proteome</keyword>
<evidence type="ECO:0000313" key="1">
    <source>
        <dbReference type="EMBL" id="PWJ31444.1"/>
    </source>
</evidence>
<protein>
    <recommendedName>
        <fullName evidence="3">DNA methylase</fullName>
    </recommendedName>
</protein>
<accession>A0A2Y9B9V3</accession>
<sequence length="289" mass="32867">MAKSPAHRFGQIIGDLLELTIINYCRPIAEEYGMYLDYKHKRPARNGRKEVIWADVNENKHKLDIVIEEKGSEFVMGHPRAFIEMAWRRYTKHSKNKAQEISGAIKPLISRYNIYLPFFGAVLAGDFTDNSLRQLKSEGFRILYFSMAEIEKAFATQGIDAHWEEDTPEEELQKRVEQYEALTQEQTDVIAKALLDNNQSQLTAFCDGLRDALQSKVTGIDVVTLYGSSNECSNAADACAHISKGISTQTLGAEHFYQYEIVIKYSNGEKIPLPFQSQEDAVRALNKLF</sequence>
<proteinExistence type="predicted"/>
<dbReference type="RefSeq" id="WP_109730144.1">
    <property type="nucleotide sequence ID" value="NZ_BAAACK010000006.1"/>
</dbReference>
<organism evidence="1 2">
    <name type="scientific">Faecalicatena orotica</name>
    <dbReference type="NCBI Taxonomy" id="1544"/>
    <lineage>
        <taxon>Bacteria</taxon>
        <taxon>Bacillati</taxon>
        <taxon>Bacillota</taxon>
        <taxon>Clostridia</taxon>
        <taxon>Lachnospirales</taxon>
        <taxon>Lachnospiraceae</taxon>
        <taxon>Faecalicatena</taxon>
    </lineage>
</organism>
<gene>
    <name evidence="1" type="ORF">A8806_102300</name>
</gene>
<dbReference type="AlphaFoldDB" id="A0A2Y9B9V3"/>
<comment type="caution">
    <text evidence="1">The sequence shown here is derived from an EMBL/GenBank/DDBJ whole genome shotgun (WGS) entry which is preliminary data.</text>
</comment>
<evidence type="ECO:0000313" key="2">
    <source>
        <dbReference type="Proteomes" id="UP000245845"/>
    </source>
</evidence>
<evidence type="ECO:0008006" key="3">
    <source>
        <dbReference type="Google" id="ProtNLM"/>
    </source>
</evidence>